<feature type="region of interest" description="Disordered" evidence="1">
    <location>
        <begin position="354"/>
        <end position="411"/>
    </location>
</feature>
<keyword evidence="2" id="KW-1133">Transmembrane helix</keyword>
<organism evidence="4 5">
    <name type="scientific">Xanthomonas floridensis</name>
    <dbReference type="NCBI Taxonomy" id="1843580"/>
    <lineage>
        <taxon>Bacteria</taxon>
        <taxon>Pseudomonadati</taxon>
        <taxon>Pseudomonadota</taxon>
        <taxon>Gammaproteobacteria</taxon>
        <taxon>Lysobacterales</taxon>
        <taxon>Lysobacteraceae</taxon>
        <taxon>Xanthomonas</taxon>
    </lineage>
</organism>
<feature type="compositionally biased region" description="Low complexity" evidence="1">
    <location>
        <begin position="359"/>
        <end position="383"/>
    </location>
</feature>
<comment type="caution">
    <text evidence="4">The sequence shown here is derived from an EMBL/GenBank/DDBJ whole genome shotgun (WGS) entry which is preliminary data.</text>
</comment>
<reference evidence="4 5" key="1">
    <citation type="submission" date="2016-05" db="EMBL/GenBank/DDBJ databases">
        <title>Pathogenic, phenotypic and molecular characterisation of Xanthomonas nasturtii sp. nov. and Xanthomonas floridensis sp. nov., new species of Xanthomonas associated with watercress production in Florida.</title>
        <authorList>
            <person name="Vicente J.G."/>
            <person name="Rothwell S."/>
            <person name="Holub E.B."/>
            <person name="Studholme D.J."/>
        </authorList>
    </citation>
    <scope>NUCLEOTIDE SEQUENCE [LARGE SCALE GENOMIC DNA]</scope>
    <source>
        <strain evidence="4 5">WHRI 8848</strain>
    </source>
</reference>
<keyword evidence="2" id="KW-0812">Transmembrane</keyword>
<dbReference type="Pfam" id="PF05707">
    <property type="entry name" value="Zot"/>
    <property type="match status" value="1"/>
</dbReference>
<evidence type="ECO:0000259" key="3">
    <source>
        <dbReference type="Pfam" id="PF05707"/>
    </source>
</evidence>
<feature type="compositionally biased region" description="Polar residues" evidence="1">
    <location>
        <begin position="386"/>
        <end position="411"/>
    </location>
</feature>
<proteinExistence type="predicted"/>
<protein>
    <recommendedName>
        <fullName evidence="3">Zona occludens toxin N-terminal domain-containing protein</fullName>
    </recommendedName>
</protein>
<feature type="transmembrane region" description="Helical" evidence="2">
    <location>
        <begin position="209"/>
        <end position="229"/>
    </location>
</feature>
<evidence type="ECO:0000256" key="1">
    <source>
        <dbReference type="SAM" id="MobiDB-lite"/>
    </source>
</evidence>
<dbReference type="EMBL" id="LXNG01000040">
    <property type="protein sequence ID" value="OAG66129.1"/>
    <property type="molecule type" value="Genomic_DNA"/>
</dbReference>
<feature type="domain" description="Zona occludens toxin N-terminal" evidence="3">
    <location>
        <begin position="3"/>
        <end position="196"/>
    </location>
</feature>
<feature type="compositionally biased region" description="Low complexity" evidence="1">
    <location>
        <begin position="245"/>
        <end position="258"/>
    </location>
</feature>
<dbReference type="AlphaFoldDB" id="A0A1A9M7V5"/>
<dbReference type="Proteomes" id="UP000077659">
    <property type="component" value="Unassembled WGS sequence"/>
</dbReference>
<keyword evidence="2" id="KW-0472">Membrane</keyword>
<sequence length="411" mass="45086">MPIELYTGQPGNGKTALMMERLVEESKRAERPIFAAGIAGLQDGLATTLEDARQWNAVKAGEVCTCNDTSVQAECTAHVVPNGSLIFVDEAWKWFGHLHDATRQQTPLHVLQLAEHRHRGLDFVWTTQQPNQLYPFVRGLIGAHTHVVRRFGTKMIDVFRWGELNEEIKSSAKRDLAQRTTRLLPSPIFGAYKSAEVHTIKPRIPWKVLALPGLVILAIALGWLAYTMLKPSAMAGKLADKGTQSASADAAPGGSATTARRDGPRWESPTEYAKQHLPRFGTMPWTAPVFDDRSITADPMLICMSSLAGVDAQGNHKEASCTCMTEQGTAYDLDQPQCRTIAKRGPVYNPYRQQRENEQQPVQQQQAVQGGAPAPGLAGIAVGRSARTQGTFPESKQYSTKTTTPSTSLEM</sequence>
<dbReference type="Gene3D" id="3.40.50.300">
    <property type="entry name" value="P-loop containing nucleotide triphosphate hydrolases"/>
    <property type="match status" value="1"/>
</dbReference>
<evidence type="ECO:0000256" key="2">
    <source>
        <dbReference type="SAM" id="Phobius"/>
    </source>
</evidence>
<evidence type="ECO:0000313" key="4">
    <source>
        <dbReference type="EMBL" id="OAG66129.1"/>
    </source>
</evidence>
<dbReference type="InterPro" id="IPR008900">
    <property type="entry name" value="Zot_N"/>
</dbReference>
<gene>
    <name evidence="4" type="ORF">A7D17_22100</name>
</gene>
<feature type="region of interest" description="Disordered" evidence="1">
    <location>
        <begin position="244"/>
        <end position="268"/>
    </location>
</feature>
<dbReference type="STRING" id="1843580.A7D17_22100"/>
<evidence type="ECO:0000313" key="5">
    <source>
        <dbReference type="Proteomes" id="UP000077659"/>
    </source>
</evidence>
<dbReference type="RefSeq" id="WP_064510365.1">
    <property type="nucleotide sequence ID" value="NZ_LXNG01000040.1"/>
</dbReference>
<dbReference type="InterPro" id="IPR027417">
    <property type="entry name" value="P-loop_NTPase"/>
</dbReference>
<dbReference type="OrthoDB" id="8809170at2"/>
<accession>A0A1A9M7V5</accession>
<name>A0A1A9M7V5_9XANT</name>